<evidence type="ECO:0000259" key="6">
    <source>
        <dbReference type="Pfam" id="PF00107"/>
    </source>
</evidence>
<feature type="domain" description="Alcohol dehydrogenase-like C-terminal" evidence="6">
    <location>
        <begin position="164"/>
        <end position="279"/>
    </location>
</feature>
<dbReference type="AlphaFoldDB" id="A0A2W2HQC8"/>
<evidence type="ECO:0000256" key="3">
    <source>
        <dbReference type="ARBA" id="ARBA00022723"/>
    </source>
</evidence>
<reference evidence="7 8" key="1">
    <citation type="submission" date="2018-01" db="EMBL/GenBank/DDBJ databases">
        <title>Draft genome sequence of Sphaerisporangium sp. 7K107.</title>
        <authorList>
            <person name="Sahin N."/>
            <person name="Saygin H."/>
            <person name="Ay H."/>
        </authorList>
    </citation>
    <scope>NUCLEOTIDE SEQUENCE [LARGE SCALE GENOMIC DNA]</scope>
    <source>
        <strain evidence="7 8">7K107</strain>
    </source>
</reference>
<dbReference type="SUPFAM" id="SSF51735">
    <property type="entry name" value="NAD(P)-binding Rossmann-fold domains"/>
    <property type="match status" value="1"/>
</dbReference>
<evidence type="ECO:0000256" key="1">
    <source>
        <dbReference type="ARBA" id="ARBA00001947"/>
    </source>
</evidence>
<accession>A0A2W2HQC8</accession>
<evidence type="ECO:0000256" key="5">
    <source>
        <dbReference type="ARBA" id="ARBA00023002"/>
    </source>
</evidence>
<evidence type="ECO:0000256" key="4">
    <source>
        <dbReference type="ARBA" id="ARBA00022833"/>
    </source>
</evidence>
<dbReference type="Proteomes" id="UP000248544">
    <property type="component" value="Unassembled WGS sequence"/>
</dbReference>
<dbReference type="InterPro" id="IPR036291">
    <property type="entry name" value="NAD(P)-bd_dom_sf"/>
</dbReference>
<comment type="caution">
    <text evidence="7">The sequence shown here is derived from an EMBL/GenBank/DDBJ whole genome shotgun (WGS) entry which is preliminary data.</text>
</comment>
<dbReference type="GO" id="GO:0016491">
    <property type="term" value="F:oxidoreductase activity"/>
    <property type="evidence" value="ECO:0007669"/>
    <property type="project" value="UniProtKB-KW"/>
</dbReference>
<comment type="similarity">
    <text evidence="2">Belongs to the zinc-containing alcohol dehydrogenase family.</text>
</comment>
<dbReference type="Gene3D" id="3.40.50.720">
    <property type="entry name" value="NAD(P)-binding Rossmann-like Domain"/>
    <property type="match status" value="1"/>
</dbReference>
<dbReference type="Gene3D" id="3.90.180.10">
    <property type="entry name" value="Medium-chain alcohol dehydrogenases, catalytic domain"/>
    <property type="match status" value="1"/>
</dbReference>
<dbReference type="EMBL" id="POUA01000039">
    <property type="protein sequence ID" value="PZG51988.1"/>
    <property type="molecule type" value="Genomic_DNA"/>
</dbReference>
<dbReference type="CDD" id="cd08255">
    <property type="entry name" value="2-desacetyl-2-hydroxyethyl_bacteriochlorophyllide_like"/>
    <property type="match status" value="1"/>
</dbReference>
<keyword evidence="4" id="KW-0862">Zinc</keyword>
<evidence type="ECO:0000313" key="7">
    <source>
        <dbReference type="EMBL" id="PZG51988.1"/>
    </source>
</evidence>
<comment type="cofactor">
    <cofactor evidence="1">
        <name>Zn(2+)</name>
        <dbReference type="ChEBI" id="CHEBI:29105"/>
    </cofactor>
</comment>
<evidence type="ECO:0000256" key="2">
    <source>
        <dbReference type="ARBA" id="ARBA00008072"/>
    </source>
</evidence>
<dbReference type="GO" id="GO:0046872">
    <property type="term" value="F:metal ion binding"/>
    <property type="evidence" value="ECO:0007669"/>
    <property type="project" value="UniProtKB-KW"/>
</dbReference>
<dbReference type="Pfam" id="PF00107">
    <property type="entry name" value="ADH_zinc_N"/>
    <property type="match status" value="1"/>
</dbReference>
<gene>
    <name evidence="7" type="ORF">C1I98_07955</name>
</gene>
<dbReference type="InterPro" id="IPR013149">
    <property type="entry name" value="ADH-like_C"/>
</dbReference>
<keyword evidence="5" id="KW-0560">Oxidoreductase</keyword>
<sequence length="359" mass="38073">MNRVVSIKGPGSVEVIGERPAELSPGSVRVRTLYSGISAGTELTAYRGTNPYLTRRWDAANGLFVEGRTHLYPLTGWGYQEVGEVVEAAPDVTDPPLGSIVWGIWGHRGEAVVPAAKLAGHVLPPGADPLTGVFARVGAIALNAVHAAGIHLGDELAVFGQGVIGLLATRLAVLNGGRVVAADAIPQRLALAKAYGAAEAFDVTSGSAAEFVRKLTGGVGADTAIELSGNHAGLHEAIRTVRRGGRVVAAGFYQDGALDLRLGEEFHHNQVQLVASQISSVASWLVHRWDVPRLQRTFMDLAVAGRVDTAALVTHVVDVTEAAEVYAMIDRRPHEVLQVVFKFDSAPERSTAPEEFVQR</sequence>
<dbReference type="InterPro" id="IPR011032">
    <property type="entry name" value="GroES-like_sf"/>
</dbReference>
<proteinExistence type="inferred from homology"/>
<name>A0A2W2HQC8_9ACTN</name>
<keyword evidence="8" id="KW-1185">Reference proteome</keyword>
<keyword evidence="3" id="KW-0479">Metal-binding</keyword>
<dbReference type="SUPFAM" id="SSF50129">
    <property type="entry name" value="GroES-like"/>
    <property type="match status" value="1"/>
</dbReference>
<dbReference type="PANTHER" id="PTHR43350">
    <property type="entry name" value="NAD-DEPENDENT ALCOHOL DEHYDROGENASE"/>
    <property type="match status" value="1"/>
</dbReference>
<protein>
    <submittedName>
        <fullName evidence="7">Oxidoreductase</fullName>
    </submittedName>
</protein>
<dbReference type="PANTHER" id="PTHR43350:SF19">
    <property type="entry name" value="D-GULOSIDE 3-DEHYDROGENASE"/>
    <property type="match status" value="1"/>
</dbReference>
<organism evidence="7 8">
    <name type="scientific">Spongiactinospora gelatinilytica</name>
    <dbReference type="NCBI Taxonomy" id="2666298"/>
    <lineage>
        <taxon>Bacteria</taxon>
        <taxon>Bacillati</taxon>
        <taxon>Actinomycetota</taxon>
        <taxon>Actinomycetes</taxon>
        <taxon>Streptosporangiales</taxon>
        <taxon>Streptosporangiaceae</taxon>
        <taxon>Spongiactinospora</taxon>
    </lineage>
</organism>
<evidence type="ECO:0000313" key="8">
    <source>
        <dbReference type="Proteomes" id="UP000248544"/>
    </source>
</evidence>